<dbReference type="Proteomes" id="UP000662914">
    <property type="component" value="Chromosome"/>
</dbReference>
<dbReference type="KEGG" id="ddz:DSYM_03090"/>
<dbReference type="PANTHER" id="PTHR12558">
    <property type="entry name" value="CELL DIVISION CYCLE 16,23,27"/>
    <property type="match status" value="1"/>
</dbReference>
<dbReference type="Pfam" id="PF14559">
    <property type="entry name" value="TPR_19"/>
    <property type="match status" value="1"/>
</dbReference>
<keyword evidence="1" id="KW-0802">TPR repeat</keyword>
<feature type="chain" id="PRO_5035239935" description="Tetratricopeptide repeat protein" evidence="3">
    <location>
        <begin position="28"/>
        <end position="582"/>
    </location>
</feature>
<gene>
    <name evidence="4" type="ORF">DSYM_03090</name>
</gene>
<sequence length="582" mass="64283">MSCPSRLTALAATAAALVLAACAQAPAQRNADAGPSPQAAQEGAPKDRPEPLPKLELTGQILYQTLLAEIAAQRGNMSLASAAYLELARSTRDPRLARRAAEIALHARNLDRALQAARLWVEIDPESALARQTIAGLLVSANRLDELQPHVARLLAQEGENLGDRLLGLNRLFARYPDKKAVLAIIEQITLPYIELPEAHFARAQAALNAAEWQRGVAEADKALALRPDWSLAVLLKSQLQRADSPEAASETLRAYLAGHPQAREVRLQYARSLVGLRKFPQARAEFQRLLGDFPDNPDVIYAVAVLSMQLSDWDTAEGNFKKLVGQDFAEADTVRLYLGQIAEERQRYGEALRWYGEVRPGEQYLAAQLRIAQSLARQGKFEEGRKHLQTLREASGADRIQLLLAESQLLRDAGKTKEAYELLAGGLAAQPEQPELLYESALLAEKLGRHDVLEANLRQLIRLKPEHAHAYNALGYSFAERNQRLAEAEQLIAKALQLAPDDPFIIDSMGWVFYRKGDTAAALAQLRRAYALRPDPEIAAHLGEVLWMLGRRDEAKQTWQDAAKANPGNEALTEVIKRFAP</sequence>
<reference evidence="4" key="1">
    <citation type="journal article" name="DNA Res.">
        <title>The physiological potential of anammox bacteria as revealed by their core genome structure.</title>
        <authorList>
            <person name="Okubo T."/>
            <person name="Toyoda A."/>
            <person name="Fukuhara K."/>
            <person name="Uchiyama I."/>
            <person name="Harigaya Y."/>
            <person name="Kuroiwa M."/>
            <person name="Suzuki T."/>
            <person name="Murakami Y."/>
            <person name="Suwa Y."/>
            <person name="Takami H."/>
        </authorList>
    </citation>
    <scope>NUCLEOTIDE SEQUENCE</scope>
    <source>
        <strain evidence="4">317325-3</strain>
    </source>
</reference>
<dbReference type="PROSITE" id="PS51257">
    <property type="entry name" value="PROKAR_LIPOPROTEIN"/>
    <property type="match status" value="1"/>
</dbReference>
<dbReference type="PROSITE" id="PS50005">
    <property type="entry name" value="TPR"/>
    <property type="match status" value="1"/>
</dbReference>
<evidence type="ECO:0000256" key="2">
    <source>
        <dbReference type="SAM" id="MobiDB-lite"/>
    </source>
</evidence>
<dbReference type="InterPro" id="IPR011990">
    <property type="entry name" value="TPR-like_helical_dom_sf"/>
</dbReference>
<accession>A0A809QW01</accession>
<dbReference type="SMART" id="SM00028">
    <property type="entry name" value="TPR"/>
    <property type="match status" value="6"/>
</dbReference>
<feature type="compositionally biased region" description="Basic and acidic residues" evidence="2">
    <location>
        <begin position="44"/>
        <end position="53"/>
    </location>
</feature>
<protein>
    <recommendedName>
        <fullName evidence="6">Tetratricopeptide repeat protein</fullName>
    </recommendedName>
</protein>
<keyword evidence="3" id="KW-0732">Signal</keyword>
<dbReference type="Gene3D" id="1.25.40.10">
    <property type="entry name" value="Tetratricopeptide repeat domain"/>
    <property type="match status" value="2"/>
</dbReference>
<dbReference type="SUPFAM" id="SSF48452">
    <property type="entry name" value="TPR-like"/>
    <property type="match status" value="3"/>
</dbReference>
<feature type="region of interest" description="Disordered" evidence="2">
    <location>
        <begin position="29"/>
        <end position="53"/>
    </location>
</feature>
<organism evidence="4 5">
    <name type="scientific">Candidatus Desulfobacillus denitrificans</name>
    <dbReference type="NCBI Taxonomy" id="2608985"/>
    <lineage>
        <taxon>Bacteria</taxon>
        <taxon>Pseudomonadati</taxon>
        <taxon>Pseudomonadota</taxon>
        <taxon>Betaproteobacteria</taxon>
        <taxon>Candidatus Desulfobacillus</taxon>
    </lineage>
</organism>
<feature type="repeat" description="TPR" evidence="1">
    <location>
        <begin position="537"/>
        <end position="570"/>
    </location>
</feature>
<evidence type="ECO:0008006" key="6">
    <source>
        <dbReference type="Google" id="ProtNLM"/>
    </source>
</evidence>
<name>A0A809QW01_9PROT</name>
<evidence type="ECO:0000256" key="3">
    <source>
        <dbReference type="SAM" id="SignalP"/>
    </source>
</evidence>
<dbReference type="Pfam" id="PF13432">
    <property type="entry name" value="TPR_16"/>
    <property type="match status" value="4"/>
</dbReference>
<dbReference type="PANTHER" id="PTHR12558:SF13">
    <property type="entry name" value="CELL DIVISION CYCLE PROTEIN 27 HOMOLOG"/>
    <property type="match status" value="1"/>
</dbReference>
<feature type="signal peptide" evidence="3">
    <location>
        <begin position="1"/>
        <end position="27"/>
    </location>
</feature>
<dbReference type="AlphaFoldDB" id="A0A809QW01"/>
<evidence type="ECO:0000256" key="1">
    <source>
        <dbReference type="PROSITE-ProRule" id="PRU00339"/>
    </source>
</evidence>
<proteinExistence type="predicted"/>
<dbReference type="InterPro" id="IPR019734">
    <property type="entry name" value="TPR_rpt"/>
</dbReference>
<dbReference type="EMBL" id="AP021857">
    <property type="protein sequence ID" value="BBO19610.1"/>
    <property type="molecule type" value="Genomic_DNA"/>
</dbReference>
<evidence type="ECO:0000313" key="4">
    <source>
        <dbReference type="EMBL" id="BBO19610.1"/>
    </source>
</evidence>
<evidence type="ECO:0000313" key="5">
    <source>
        <dbReference type="Proteomes" id="UP000662914"/>
    </source>
</evidence>